<name>A0A225VMN0_9STRA</name>
<comment type="caution">
    <text evidence="1">The sequence shown here is derived from an EMBL/GenBank/DDBJ whole genome shotgun (WGS) entry which is preliminary data.</text>
</comment>
<organism evidence="1 2">
    <name type="scientific">Phytophthora megakarya</name>
    <dbReference type="NCBI Taxonomy" id="4795"/>
    <lineage>
        <taxon>Eukaryota</taxon>
        <taxon>Sar</taxon>
        <taxon>Stramenopiles</taxon>
        <taxon>Oomycota</taxon>
        <taxon>Peronosporomycetes</taxon>
        <taxon>Peronosporales</taxon>
        <taxon>Peronosporaceae</taxon>
        <taxon>Phytophthora</taxon>
    </lineage>
</organism>
<evidence type="ECO:0000313" key="1">
    <source>
        <dbReference type="EMBL" id="OWZ06766.1"/>
    </source>
</evidence>
<accession>A0A225VMN0</accession>
<dbReference type="OrthoDB" id="80654at2759"/>
<dbReference type="Proteomes" id="UP000198211">
    <property type="component" value="Unassembled WGS sequence"/>
</dbReference>
<keyword evidence="2" id="KW-1185">Reference proteome</keyword>
<evidence type="ECO:0000313" key="2">
    <source>
        <dbReference type="Proteomes" id="UP000198211"/>
    </source>
</evidence>
<dbReference type="EMBL" id="NBNE01003826">
    <property type="protein sequence ID" value="OWZ06766.1"/>
    <property type="molecule type" value="Genomic_DNA"/>
</dbReference>
<reference evidence="2" key="1">
    <citation type="submission" date="2017-03" db="EMBL/GenBank/DDBJ databases">
        <title>Phytopthora megakarya and P. palmivora, two closely related causual agents of cacao black pod achieved similar genome size and gene model numbers by different mechanisms.</title>
        <authorList>
            <person name="Ali S."/>
            <person name="Shao J."/>
            <person name="Larry D.J."/>
            <person name="Kronmiller B."/>
            <person name="Shen D."/>
            <person name="Strem M.D."/>
            <person name="Melnick R.L."/>
            <person name="Guiltinan M.J."/>
            <person name="Tyler B.M."/>
            <person name="Meinhardt L.W."/>
            <person name="Bailey B.A."/>
        </authorList>
    </citation>
    <scope>NUCLEOTIDE SEQUENCE [LARGE SCALE GENOMIC DNA]</scope>
    <source>
        <strain evidence="2">zdho120</strain>
    </source>
</reference>
<dbReference type="AlphaFoldDB" id="A0A225VMN0"/>
<sequence length="369" mass="42669">MTIQAGWTDQMKVYKFKTTSHPPPETGCVSLGNMCVWNGDALLENSSANISRVSASMKYYTLKQCKDETDLAFLYRMNLAAERANVKFRKSERRREQHIKRFIKNLTNMSLKLTLQSQRFYQVSDLEYVLKQQEEVNLIGNYSTRSHPNRDFRADNVARGGMTQRNLNRAYVARRMRTRTSRNLPRLRENTTIQDACIADNPKGVFLGKEDLIHEVYRIMNNAGWKPANPNTGSGLNANSRPPVLSPVEQAAFQRYQPHNNHDRLEFCEKCRKFGHRPEQCWTDLICGCSRRRDLICGCSRRRGLPTRSCTTKSCPKCEEYHDGRCDEWEAFQEIKKLVLQGGLADLPSHIREDILNGKNDSERVQLNR</sequence>
<gene>
    <name evidence="1" type="ORF">PHMEG_00020937</name>
</gene>
<proteinExistence type="predicted"/>
<evidence type="ECO:0008006" key="3">
    <source>
        <dbReference type="Google" id="ProtNLM"/>
    </source>
</evidence>
<protein>
    <recommendedName>
        <fullName evidence="3">Eukaryotic/viral aspartic protease</fullName>
    </recommendedName>
</protein>